<evidence type="ECO:0000313" key="3">
    <source>
        <dbReference type="EMBL" id="MDO1535000.1"/>
    </source>
</evidence>
<evidence type="ECO:0000313" key="4">
    <source>
        <dbReference type="Proteomes" id="UP001169027"/>
    </source>
</evidence>
<protein>
    <submittedName>
        <fullName evidence="3">DedA family protein</fullName>
    </submittedName>
</protein>
<feature type="transmembrane region" description="Helical" evidence="1">
    <location>
        <begin position="39"/>
        <end position="62"/>
    </location>
</feature>
<keyword evidence="1" id="KW-1133">Transmembrane helix</keyword>
<reference evidence="3" key="1">
    <citation type="submission" date="2023-06" db="EMBL/GenBank/DDBJ databases">
        <authorList>
            <person name="Jiang Y."/>
            <person name="Liu Q."/>
        </authorList>
    </citation>
    <scope>NUCLEOTIDE SEQUENCE</scope>
    <source>
        <strain evidence="3">CGMCC 1.12090</strain>
    </source>
</reference>
<dbReference type="EMBL" id="JAUKVY010000017">
    <property type="protein sequence ID" value="MDO1535000.1"/>
    <property type="molecule type" value="Genomic_DNA"/>
</dbReference>
<dbReference type="InterPro" id="IPR032816">
    <property type="entry name" value="VTT_dom"/>
</dbReference>
<feature type="transmembrane region" description="Helical" evidence="1">
    <location>
        <begin position="125"/>
        <end position="146"/>
    </location>
</feature>
<dbReference type="RefSeq" id="WP_301812738.1">
    <property type="nucleotide sequence ID" value="NZ_JAUJZH010000017.1"/>
</dbReference>
<dbReference type="Pfam" id="PF09335">
    <property type="entry name" value="VTT_dom"/>
    <property type="match status" value="1"/>
</dbReference>
<evidence type="ECO:0000259" key="2">
    <source>
        <dbReference type="Pfam" id="PF09335"/>
    </source>
</evidence>
<gene>
    <name evidence="3" type="ORF">Q2T77_22140</name>
</gene>
<keyword evidence="1" id="KW-0812">Transmembrane</keyword>
<feature type="domain" description="VTT" evidence="2">
    <location>
        <begin position="23"/>
        <end position="143"/>
    </location>
</feature>
<name>A0ABT8S7V2_9BURK</name>
<sequence length="191" mass="20357">MSVTRLLADYGYLAVFAGCLLEGETILLLAGFAGHQGHLSLPLVLAIAFIGGALGDQIFHWAGRAWGTALLGRIPGFHERARRVIALLKRHDALLIVGIRFMYGLRIVGPIAMGAVGLSPRRFSVFNVVVAAIWAPLVGGLGYLFGHAVEALLGDVARFEEVALALIVAGAALFALIHARLRARSKSKDPE</sequence>
<feature type="transmembrane region" description="Helical" evidence="1">
    <location>
        <begin position="162"/>
        <end position="181"/>
    </location>
</feature>
<keyword evidence="1" id="KW-0472">Membrane</keyword>
<organism evidence="3 4">
    <name type="scientific">Variovorax ginsengisoli</name>
    <dbReference type="NCBI Taxonomy" id="363844"/>
    <lineage>
        <taxon>Bacteria</taxon>
        <taxon>Pseudomonadati</taxon>
        <taxon>Pseudomonadota</taxon>
        <taxon>Betaproteobacteria</taxon>
        <taxon>Burkholderiales</taxon>
        <taxon>Comamonadaceae</taxon>
        <taxon>Variovorax</taxon>
    </lineage>
</organism>
<keyword evidence="4" id="KW-1185">Reference proteome</keyword>
<comment type="caution">
    <text evidence="3">The sequence shown here is derived from an EMBL/GenBank/DDBJ whole genome shotgun (WGS) entry which is preliminary data.</text>
</comment>
<accession>A0ABT8S7V2</accession>
<dbReference type="Proteomes" id="UP001169027">
    <property type="component" value="Unassembled WGS sequence"/>
</dbReference>
<dbReference type="InterPro" id="IPR051311">
    <property type="entry name" value="DedA_domain"/>
</dbReference>
<feature type="transmembrane region" description="Helical" evidence="1">
    <location>
        <begin position="12"/>
        <end position="32"/>
    </location>
</feature>
<dbReference type="PANTHER" id="PTHR42709">
    <property type="entry name" value="ALKALINE PHOSPHATASE LIKE PROTEIN"/>
    <property type="match status" value="1"/>
</dbReference>
<feature type="transmembrane region" description="Helical" evidence="1">
    <location>
        <begin position="93"/>
        <end position="118"/>
    </location>
</feature>
<proteinExistence type="predicted"/>
<evidence type="ECO:0000256" key="1">
    <source>
        <dbReference type="SAM" id="Phobius"/>
    </source>
</evidence>
<dbReference type="PANTHER" id="PTHR42709:SF2">
    <property type="entry name" value="INNER MEMBRANE PROTEIN YOHD"/>
    <property type="match status" value="1"/>
</dbReference>